<keyword evidence="1" id="KW-0732">Signal</keyword>
<name>A0A409WQF9_PSICY</name>
<evidence type="ECO:0000313" key="3">
    <source>
        <dbReference type="Proteomes" id="UP000283269"/>
    </source>
</evidence>
<dbReference type="OrthoDB" id="10425298at2759"/>
<accession>A0A409WQF9</accession>
<evidence type="ECO:0000313" key="2">
    <source>
        <dbReference type="EMBL" id="PPQ80748.1"/>
    </source>
</evidence>
<evidence type="ECO:0008006" key="4">
    <source>
        <dbReference type="Google" id="ProtNLM"/>
    </source>
</evidence>
<keyword evidence="3" id="KW-1185">Reference proteome</keyword>
<protein>
    <recommendedName>
        <fullName evidence="4">Hydrophobin</fullName>
    </recommendedName>
</protein>
<sequence>MRAFALFAFVFPALVASQLSCDSGTALCCFSTQERTPDSISQLSALPQFATTTIPSDDGDIGSPTTVASRHAAQTTTSREFHSDAQLNQLLPNPKPIFSNEGLKNGARWRSILYSLT</sequence>
<dbReference type="EMBL" id="NHYD01003311">
    <property type="protein sequence ID" value="PPQ80748.1"/>
    <property type="molecule type" value="Genomic_DNA"/>
</dbReference>
<organism evidence="2 3">
    <name type="scientific">Psilocybe cyanescens</name>
    <dbReference type="NCBI Taxonomy" id="93625"/>
    <lineage>
        <taxon>Eukaryota</taxon>
        <taxon>Fungi</taxon>
        <taxon>Dikarya</taxon>
        <taxon>Basidiomycota</taxon>
        <taxon>Agaricomycotina</taxon>
        <taxon>Agaricomycetes</taxon>
        <taxon>Agaricomycetidae</taxon>
        <taxon>Agaricales</taxon>
        <taxon>Agaricineae</taxon>
        <taxon>Strophariaceae</taxon>
        <taxon>Psilocybe</taxon>
    </lineage>
</organism>
<dbReference type="InParanoid" id="A0A409WQF9"/>
<evidence type="ECO:0000256" key="1">
    <source>
        <dbReference type="SAM" id="SignalP"/>
    </source>
</evidence>
<reference evidence="2 3" key="1">
    <citation type="journal article" date="2018" name="Evol. Lett.">
        <title>Horizontal gene cluster transfer increased hallucinogenic mushroom diversity.</title>
        <authorList>
            <person name="Reynolds H.T."/>
            <person name="Vijayakumar V."/>
            <person name="Gluck-Thaler E."/>
            <person name="Korotkin H.B."/>
            <person name="Matheny P.B."/>
            <person name="Slot J.C."/>
        </authorList>
    </citation>
    <scope>NUCLEOTIDE SEQUENCE [LARGE SCALE GENOMIC DNA]</scope>
    <source>
        <strain evidence="2 3">2631</strain>
    </source>
</reference>
<feature type="chain" id="PRO_5019574482" description="Hydrophobin" evidence="1">
    <location>
        <begin position="18"/>
        <end position="117"/>
    </location>
</feature>
<gene>
    <name evidence="2" type="ORF">CVT25_001868</name>
</gene>
<feature type="signal peptide" evidence="1">
    <location>
        <begin position="1"/>
        <end position="17"/>
    </location>
</feature>
<dbReference type="AlphaFoldDB" id="A0A409WQF9"/>
<dbReference type="Proteomes" id="UP000283269">
    <property type="component" value="Unassembled WGS sequence"/>
</dbReference>
<proteinExistence type="predicted"/>
<comment type="caution">
    <text evidence="2">The sequence shown here is derived from an EMBL/GenBank/DDBJ whole genome shotgun (WGS) entry which is preliminary data.</text>
</comment>